<dbReference type="GO" id="GO:0005886">
    <property type="term" value="C:plasma membrane"/>
    <property type="evidence" value="ECO:0007669"/>
    <property type="project" value="TreeGrafter"/>
</dbReference>
<sequence>MATDDGSVKKVCERFAEQTSMQGIPYINSSKTLVGKVIWSVLYLVAIGGLIFHLYYLCSVFFRYPKKTSVVLGFDTLQFPAVTVCNVNPLRKSMVHLVSSELQDLLNQVNPTRVRDFYEDLNVTSKRKKRSVDQNTDENSPLIRHKRFLDFLNVTNNDPMIEEDYFDEDDWESIGARDKADQLYQKFLKLFNYETRKNRLAIGHQLNNMLVKCSFAGRSCHADNFTQITSAYFGNCYTLQSRFFKSRRSGPNKGLELMLFLENYDYIDGVTSGTGAQILIHDQDEYPDPYDKGIALPTAMESHIGLRMVRISRMGKPFGLCNDSTSFQSYGLKYSRTICQDVCEANRIIDVCNCSDLFKEEINLRLKRSRSVPDKCQSVAELRCVGQVERNIETGEHECYCYDACSETMFEESVSFRQWPSENYAALLVEVVCGSKGDAVCQNLEENANNTQSLAQNFAKVNIYFEDLNYRNITEQQDYEASWERDVQLFSDIGGTMGLWIGLSFISFFEIAHFLRELFAVFHRRCFQDKNRVKNY</sequence>
<evidence type="ECO:0000313" key="14">
    <source>
        <dbReference type="Proteomes" id="UP000030746"/>
    </source>
</evidence>
<comment type="similarity">
    <text evidence="11">Belongs to the amiloride-sensitive sodium channel (TC 1.A.6) family.</text>
</comment>
<keyword evidence="14" id="KW-1185">Reference proteome</keyword>
<keyword evidence="9 11" id="KW-0739">Sodium transport</keyword>
<evidence type="ECO:0000256" key="3">
    <source>
        <dbReference type="ARBA" id="ARBA00022461"/>
    </source>
</evidence>
<evidence type="ECO:0000256" key="1">
    <source>
        <dbReference type="ARBA" id="ARBA00004141"/>
    </source>
</evidence>
<keyword evidence="6" id="KW-0915">Sodium</keyword>
<evidence type="ECO:0000256" key="2">
    <source>
        <dbReference type="ARBA" id="ARBA00022448"/>
    </source>
</evidence>
<comment type="subcellular location">
    <subcellularLocation>
        <location evidence="1">Membrane</location>
        <topology evidence="1">Multi-pass membrane protein</topology>
    </subcellularLocation>
</comment>
<evidence type="ECO:0000256" key="5">
    <source>
        <dbReference type="ARBA" id="ARBA00022989"/>
    </source>
</evidence>
<keyword evidence="10 11" id="KW-0407">Ion channel</keyword>
<dbReference type="Gene3D" id="1.10.287.770">
    <property type="entry name" value="YojJ-like"/>
    <property type="match status" value="1"/>
</dbReference>
<keyword evidence="8 12" id="KW-0472">Membrane</keyword>
<dbReference type="Proteomes" id="UP000030746">
    <property type="component" value="Unassembled WGS sequence"/>
</dbReference>
<feature type="transmembrane region" description="Helical" evidence="12">
    <location>
        <begin position="37"/>
        <end position="57"/>
    </location>
</feature>
<keyword evidence="2 11" id="KW-0813">Transport</keyword>
<dbReference type="PRINTS" id="PR01078">
    <property type="entry name" value="AMINACHANNEL"/>
</dbReference>
<dbReference type="PANTHER" id="PTHR11690">
    <property type="entry name" value="AMILORIDE-SENSITIVE SODIUM CHANNEL-RELATED"/>
    <property type="match status" value="1"/>
</dbReference>
<feature type="transmembrane region" description="Helical" evidence="12">
    <location>
        <begin position="497"/>
        <end position="515"/>
    </location>
</feature>
<proteinExistence type="inferred from homology"/>
<evidence type="ECO:0000256" key="10">
    <source>
        <dbReference type="ARBA" id="ARBA00023303"/>
    </source>
</evidence>
<evidence type="ECO:0000256" key="8">
    <source>
        <dbReference type="ARBA" id="ARBA00023136"/>
    </source>
</evidence>
<dbReference type="PANTHER" id="PTHR11690:SF248">
    <property type="entry name" value="PICKPOCKET 17, ISOFORM A"/>
    <property type="match status" value="1"/>
</dbReference>
<evidence type="ECO:0000256" key="6">
    <source>
        <dbReference type="ARBA" id="ARBA00023053"/>
    </source>
</evidence>
<dbReference type="HOGENOM" id="CLU_020415_0_0_1"/>
<gene>
    <name evidence="13" type="ORF">LOTGIDRAFT_228153</name>
</gene>
<reference evidence="13 14" key="1">
    <citation type="journal article" date="2013" name="Nature">
        <title>Insights into bilaterian evolution from three spiralian genomes.</title>
        <authorList>
            <person name="Simakov O."/>
            <person name="Marletaz F."/>
            <person name="Cho S.J."/>
            <person name="Edsinger-Gonzales E."/>
            <person name="Havlak P."/>
            <person name="Hellsten U."/>
            <person name="Kuo D.H."/>
            <person name="Larsson T."/>
            <person name="Lv J."/>
            <person name="Arendt D."/>
            <person name="Savage R."/>
            <person name="Osoegawa K."/>
            <person name="de Jong P."/>
            <person name="Grimwood J."/>
            <person name="Chapman J.A."/>
            <person name="Shapiro H."/>
            <person name="Aerts A."/>
            <person name="Otillar R.P."/>
            <person name="Terry A.Y."/>
            <person name="Boore J.L."/>
            <person name="Grigoriev I.V."/>
            <person name="Lindberg D.R."/>
            <person name="Seaver E.C."/>
            <person name="Weisblat D.A."/>
            <person name="Putnam N.H."/>
            <person name="Rokhsar D.S."/>
        </authorList>
    </citation>
    <scope>NUCLEOTIDE SEQUENCE [LARGE SCALE GENOMIC DNA]</scope>
</reference>
<protein>
    <submittedName>
        <fullName evidence="13">Uncharacterized protein</fullName>
    </submittedName>
</protein>
<keyword evidence="7 11" id="KW-0406">Ion transport</keyword>
<dbReference type="RefSeq" id="XP_009044219.1">
    <property type="nucleotide sequence ID" value="XM_009045971.1"/>
</dbReference>
<evidence type="ECO:0000256" key="12">
    <source>
        <dbReference type="SAM" id="Phobius"/>
    </source>
</evidence>
<evidence type="ECO:0000256" key="11">
    <source>
        <dbReference type="RuleBase" id="RU000679"/>
    </source>
</evidence>
<dbReference type="OrthoDB" id="6021021at2759"/>
<dbReference type="InterPro" id="IPR001873">
    <property type="entry name" value="ENaC"/>
</dbReference>
<keyword evidence="5 12" id="KW-1133">Transmembrane helix</keyword>
<dbReference type="InterPro" id="IPR020903">
    <property type="entry name" value="ENaC_CS"/>
</dbReference>
<evidence type="ECO:0000256" key="7">
    <source>
        <dbReference type="ARBA" id="ARBA00023065"/>
    </source>
</evidence>
<dbReference type="GeneID" id="20247561"/>
<evidence type="ECO:0000313" key="13">
    <source>
        <dbReference type="EMBL" id="ESP05674.1"/>
    </source>
</evidence>
<dbReference type="Gene3D" id="2.60.470.10">
    <property type="entry name" value="Acid-sensing ion channels like domains"/>
    <property type="match status" value="1"/>
</dbReference>
<keyword evidence="3 11" id="KW-0894">Sodium channel</keyword>
<name>V4ANC7_LOTGI</name>
<dbReference type="KEGG" id="lgi:LOTGIDRAFT_228153"/>
<evidence type="ECO:0000256" key="9">
    <source>
        <dbReference type="ARBA" id="ARBA00023201"/>
    </source>
</evidence>
<dbReference type="CTD" id="20247561"/>
<dbReference type="OMA" id="RYRERAN"/>
<organism evidence="13 14">
    <name type="scientific">Lottia gigantea</name>
    <name type="common">Giant owl limpet</name>
    <dbReference type="NCBI Taxonomy" id="225164"/>
    <lineage>
        <taxon>Eukaryota</taxon>
        <taxon>Metazoa</taxon>
        <taxon>Spiralia</taxon>
        <taxon>Lophotrochozoa</taxon>
        <taxon>Mollusca</taxon>
        <taxon>Gastropoda</taxon>
        <taxon>Patellogastropoda</taxon>
        <taxon>Lottioidea</taxon>
        <taxon>Lottiidae</taxon>
        <taxon>Lottia</taxon>
    </lineage>
</organism>
<keyword evidence="4 11" id="KW-0812">Transmembrane</keyword>
<dbReference type="AlphaFoldDB" id="V4ANC7"/>
<evidence type="ECO:0000256" key="4">
    <source>
        <dbReference type="ARBA" id="ARBA00022692"/>
    </source>
</evidence>
<dbReference type="GO" id="GO:0015280">
    <property type="term" value="F:ligand-gated sodium channel activity"/>
    <property type="evidence" value="ECO:0007669"/>
    <property type="project" value="TreeGrafter"/>
</dbReference>
<accession>V4ANC7</accession>
<dbReference type="EMBL" id="KB199650">
    <property type="protein sequence ID" value="ESP05674.1"/>
    <property type="molecule type" value="Genomic_DNA"/>
</dbReference>
<dbReference type="PROSITE" id="PS01206">
    <property type="entry name" value="ASC"/>
    <property type="match status" value="1"/>
</dbReference>
<dbReference type="Pfam" id="PF00858">
    <property type="entry name" value="ASC"/>
    <property type="match status" value="1"/>
</dbReference>